<accession>A0AAU7DYB0</accession>
<reference evidence="1" key="1">
    <citation type="submission" date="2024-02" db="EMBL/GenBank/DDBJ databases">
        <title>Tomenella chthoni gen. nov. sp. nov., a member of the family Jonesiaceae isolated from bat guano.</title>
        <authorList>
            <person name="Miller S.L."/>
            <person name="King J."/>
            <person name="Sankaranarayanan K."/>
            <person name="Lawson P.A."/>
        </authorList>
    </citation>
    <scope>NUCLEOTIDE SEQUENCE</scope>
    <source>
        <strain evidence="1">BS-20</strain>
    </source>
</reference>
<sequence>MITNGPPPFTGTGDPARLTLDMGKPSGYWSTDMYSRLATAKLHSFNAPTPQVPGLSTDKSVDFNLDPAAGPLAVDGQLELVERTELGFEASGTSGGTAAGLAFDPSTGLFGVVTTDAGLFYVEDDFSTVVSHGLVDAINGNDIETTVDAAFFGPNRLIAMASNKTIYGADRLDGGQANEADAWKEYRDTTGDLEPAFGVKGRPMLKTIRAKKAYALSLAADQETQSFYVVSVPHEGNPSVVVSKFAAGNMLSAEGILTAADDSETDVVYQLDGLN</sequence>
<dbReference type="EMBL" id="CP146203">
    <property type="protein sequence ID" value="XBH22203.1"/>
    <property type="molecule type" value="Genomic_DNA"/>
</dbReference>
<gene>
    <name evidence="1" type="ORF">V5R04_02950</name>
</gene>
<evidence type="ECO:0008006" key="2">
    <source>
        <dbReference type="Google" id="ProtNLM"/>
    </source>
</evidence>
<name>A0AAU7DYB0_9MICO</name>
<organism evidence="1">
    <name type="scientific">Jonesiaceae bacterium BS-20</name>
    <dbReference type="NCBI Taxonomy" id="3120821"/>
    <lineage>
        <taxon>Bacteria</taxon>
        <taxon>Bacillati</taxon>
        <taxon>Actinomycetota</taxon>
        <taxon>Actinomycetes</taxon>
        <taxon>Micrococcales</taxon>
        <taxon>Jonesiaceae</taxon>
    </lineage>
</organism>
<proteinExistence type="predicted"/>
<dbReference type="AlphaFoldDB" id="A0AAU7DYB0"/>
<evidence type="ECO:0000313" key="1">
    <source>
        <dbReference type="EMBL" id="XBH22203.1"/>
    </source>
</evidence>
<protein>
    <recommendedName>
        <fullName evidence="2">Phytase-like domain-containing protein</fullName>
    </recommendedName>
</protein>